<keyword evidence="1" id="KW-0812">Transmembrane</keyword>
<keyword evidence="3" id="KW-1185">Reference proteome</keyword>
<feature type="transmembrane region" description="Helical" evidence="1">
    <location>
        <begin position="6"/>
        <end position="31"/>
    </location>
</feature>
<keyword evidence="1" id="KW-0472">Membrane</keyword>
<dbReference type="KEGG" id="das:Daes_1884"/>
<organism evidence="2 3">
    <name type="scientific">Pseudodesulfovibrio aespoeensis (strain ATCC 700646 / DSM 10631 / Aspo-2)</name>
    <name type="common">Desulfovibrio aespoeensis</name>
    <dbReference type="NCBI Taxonomy" id="643562"/>
    <lineage>
        <taxon>Bacteria</taxon>
        <taxon>Pseudomonadati</taxon>
        <taxon>Thermodesulfobacteriota</taxon>
        <taxon>Desulfovibrionia</taxon>
        <taxon>Desulfovibrionales</taxon>
        <taxon>Desulfovibrionaceae</taxon>
    </lineage>
</organism>
<dbReference type="Proteomes" id="UP000002191">
    <property type="component" value="Chromosome"/>
</dbReference>
<evidence type="ECO:0000256" key="1">
    <source>
        <dbReference type="SAM" id="Phobius"/>
    </source>
</evidence>
<dbReference type="HOGENOM" id="CLU_914407_0_0_7"/>
<reference evidence="3" key="1">
    <citation type="submission" date="2010-12" db="EMBL/GenBank/DDBJ databases">
        <title>Complete sequence of Desulfovibrio aespoeensis Aspo-2.</title>
        <authorList>
            <consortium name="US DOE Joint Genome Institute"/>
            <person name="Lucas S."/>
            <person name="Copeland A."/>
            <person name="Lapidus A."/>
            <person name="Cheng J.-F."/>
            <person name="Goodwin L."/>
            <person name="Pitluck S."/>
            <person name="Chertkov O."/>
            <person name="Misra M."/>
            <person name="Detter J.C."/>
            <person name="Han C."/>
            <person name="Tapia R."/>
            <person name="Land M."/>
            <person name="Hauser L."/>
            <person name="Kyrpides N."/>
            <person name="Ivanova N."/>
            <person name="Ovchinnikova G."/>
            <person name="Pedersen K."/>
            <person name="Jagevall S."/>
            <person name="Hazen T."/>
            <person name="Woyke T."/>
        </authorList>
    </citation>
    <scope>NUCLEOTIDE SEQUENCE [LARGE SCALE GENOMIC DNA]</scope>
    <source>
        <strain evidence="3">ATCC 700646 / DSM 10631 / Aspo-2</strain>
    </source>
</reference>
<dbReference type="AlphaFoldDB" id="E6VZR5"/>
<gene>
    <name evidence="2" type="ordered locus">Daes_1884</name>
</gene>
<evidence type="ECO:0000313" key="2">
    <source>
        <dbReference type="EMBL" id="ADU62893.1"/>
    </source>
</evidence>
<dbReference type="EMBL" id="CP002431">
    <property type="protein sequence ID" value="ADU62893.1"/>
    <property type="molecule type" value="Genomic_DNA"/>
</dbReference>
<protein>
    <submittedName>
        <fullName evidence="2">Uncharacterized protein</fullName>
    </submittedName>
</protein>
<name>E6VZR5_PSEA9</name>
<keyword evidence="1" id="KW-1133">Transmembrane helix</keyword>
<dbReference type="OrthoDB" id="5413175at2"/>
<proteinExistence type="predicted"/>
<dbReference type="RefSeq" id="WP_013514807.1">
    <property type="nucleotide sequence ID" value="NC_014844.1"/>
</dbReference>
<sequence length="318" mass="36138">MPNTDILRFLLKGVVFAALNGMILVGLLRFFSGQHRDIRLSYAQSESNLLTTGGNDHYGAVLLGTSRGRVLSRDGNHQQLERILGRRVANLSKGGGGGLMPAYLHLSHFFDRGNRTDHVVYLVDPWVFFSEINNEENDFFLRDEPFELNILGKLIRGGYPTNRIYSYLQMIMVTDWEGVSRYAAPGLTDGTLRQIDPMTMENARQHYLSKYDLRNFAKYSRYVERINDLVIQNGADVTYIMVPILMPDFPGAEEVDQLLTQVAARTEGVTYYNCISAMHDRRFFYDHMHFNRDGIALFAEKVLLPALQGEAPILAGCR</sequence>
<reference evidence="2 3" key="2">
    <citation type="journal article" date="2014" name="Genome Announc.">
        <title>Complete Genome Sequence of the Subsurface, Mesophilic Sulfate-Reducing Bacterium Desulfovibrio aespoeensis Aspo-2.</title>
        <authorList>
            <person name="Pedersen K."/>
            <person name="Bengtsson A."/>
            <person name="Edlund J."/>
            <person name="Rabe L."/>
            <person name="Hazen T."/>
            <person name="Chakraborty R."/>
            <person name="Goodwin L."/>
            <person name="Shapiro N."/>
        </authorList>
    </citation>
    <scope>NUCLEOTIDE SEQUENCE [LARGE SCALE GENOMIC DNA]</scope>
    <source>
        <strain evidence="3">ATCC 700646 / DSM 10631 / Aspo-2</strain>
    </source>
</reference>
<dbReference type="eggNOG" id="ENOG502ZBGM">
    <property type="taxonomic scope" value="Bacteria"/>
</dbReference>
<dbReference type="SUPFAM" id="SSF52266">
    <property type="entry name" value="SGNH hydrolase"/>
    <property type="match status" value="1"/>
</dbReference>
<evidence type="ECO:0000313" key="3">
    <source>
        <dbReference type="Proteomes" id="UP000002191"/>
    </source>
</evidence>
<accession>E6VZR5</accession>